<comment type="similarity">
    <text evidence="4">Belongs to the BCKDHA family.</text>
</comment>
<dbReference type="OrthoDB" id="9766715at2"/>
<keyword evidence="3 4" id="KW-0786">Thiamine pyrophosphate</keyword>
<comment type="catalytic activity">
    <reaction evidence="4">
        <text>N(6)-[(R)-lipoyl]-L-lysyl-[protein] + 3-methyl-2-oxobutanoate + H(+) = N(6)-[(R)-S(8)-2-methylpropanoyldihydrolipoyl]-L-lysyl-[protein] + CO2</text>
        <dbReference type="Rhea" id="RHEA:13457"/>
        <dbReference type="Rhea" id="RHEA-COMP:10474"/>
        <dbReference type="Rhea" id="RHEA-COMP:10497"/>
        <dbReference type="ChEBI" id="CHEBI:11851"/>
        <dbReference type="ChEBI" id="CHEBI:15378"/>
        <dbReference type="ChEBI" id="CHEBI:16526"/>
        <dbReference type="ChEBI" id="CHEBI:83099"/>
        <dbReference type="ChEBI" id="CHEBI:83142"/>
        <dbReference type="EC" id="1.2.4.4"/>
    </reaction>
</comment>
<dbReference type="InterPro" id="IPR001017">
    <property type="entry name" value="DH_E1"/>
</dbReference>
<dbReference type="InterPro" id="IPR029061">
    <property type="entry name" value="THDP-binding"/>
</dbReference>
<feature type="domain" description="Dehydrogenase E1 component" evidence="5">
    <location>
        <begin position="34"/>
        <end position="112"/>
    </location>
</feature>
<sequence length="114" mass="12942">MRIQLKVIQFLDESGNLMRAAKVELTDEQLIRLYKKMLLARLYDERAIRLQRQGRIGTYPSFGGHEAAQVGSVFALKQGDWLFPYGRDLAACLAFGMDIKHALLYAMGHKEGVL</sequence>
<evidence type="ECO:0000259" key="5">
    <source>
        <dbReference type="Pfam" id="PF00676"/>
    </source>
</evidence>
<proteinExistence type="inferred from homology"/>
<evidence type="ECO:0000256" key="2">
    <source>
        <dbReference type="ARBA" id="ARBA00023002"/>
    </source>
</evidence>
<dbReference type="EMBL" id="JALP01000204">
    <property type="protein sequence ID" value="THG89676.1"/>
    <property type="molecule type" value="Genomic_DNA"/>
</dbReference>
<accession>A0A4S4JWQ5</accession>
<reference evidence="6 7" key="1">
    <citation type="submission" date="2014-01" db="EMBL/GenBank/DDBJ databases">
        <title>Draft genome sequencing of Bacillus alcalophilus CGMCC 1.3604.</title>
        <authorList>
            <person name="Yang J."/>
            <person name="Diao L."/>
            <person name="Yang S."/>
        </authorList>
    </citation>
    <scope>NUCLEOTIDE SEQUENCE [LARGE SCALE GENOMIC DNA]</scope>
    <source>
        <strain evidence="6 7">CGMCC 1.3604</strain>
    </source>
</reference>
<protein>
    <recommendedName>
        <fullName evidence="4">2-oxoisovalerate dehydrogenase subunit alpha</fullName>
        <ecNumber evidence="4">1.2.4.4</ecNumber>
    </recommendedName>
    <alternativeName>
        <fullName evidence="4">Branched-chain alpha-keto acid dehydrogenase E1 component alpha chain</fullName>
    </alternativeName>
</protein>
<comment type="function">
    <text evidence="4">The branched-chain alpha-keto dehydrogenase complex catalyzes the overall conversion of alpha-keto acids to acyl-CoA and CO(2). It contains multiple copies of three enzymatic components: branched-chain alpha-keto acid decarboxylase (E1), lipoamide acyltransferase (E2) and lipoamide dehydrogenase (E3).</text>
</comment>
<dbReference type="SUPFAM" id="SSF52518">
    <property type="entry name" value="Thiamin diphosphate-binding fold (THDP-binding)"/>
    <property type="match status" value="1"/>
</dbReference>
<evidence type="ECO:0000313" key="6">
    <source>
        <dbReference type="EMBL" id="THG89676.1"/>
    </source>
</evidence>
<name>A0A4S4JWQ5_ALKAL</name>
<gene>
    <name evidence="6" type="ORF">AJ85_15810</name>
</gene>
<dbReference type="PANTHER" id="PTHR43380:SF1">
    <property type="entry name" value="2-OXOISOVALERATE DEHYDROGENASE SUBUNIT ALPHA, MITOCHONDRIAL"/>
    <property type="match status" value="1"/>
</dbReference>
<comment type="cofactor">
    <cofactor evidence="1 4">
        <name>thiamine diphosphate</name>
        <dbReference type="ChEBI" id="CHEBI:58937"/>
    </cofactor>
</comment>
<dbReference type="Gene3D" id="3.40.50.970">
    <property type="match status" value="1"/>
</dbReference>
<dbReference type="InterPro" id="IPR050771">
    <property type="entry name" value="Alpha-ketoacid_DH_E1_comp"/>
</dbReference>
<keyword evidence="2 4" id="KW-0560">Oxidoreductase</keyword>
<dbReference type="Pfam" id="PF00676">
    <property type="entry name" value="E1_dh"/>
    <property type="match status" value="1"/>
</dbReference>
<dbReference type="EC" id="1.2.4.4" evidence="4"/>
<evidence type="ECO:0000256" key="3">
    <source>
        <dbReference type="ARBA" id="ARBA00023052"/>
    </source>
</evidence>
<dbReference type="AlphaFoldDB" id="A0A4S4JWQ5"/>
<evidence type="ECO:0000256" key="4">
    <source>
        <dbReference type="RuleBase" id="RU365014"/>
    </source>
</evidence>
<dbReference type="PANTHER" id="PTHR43380">
    <property type="entry name" value="2-OXOISOVALERATE DEHYDROGENASE SUBUNIT ALPHA, MITOCHONDRIAL"/>
    <property type="match status" value="1"/>
</dbReference>
<dbReference type="Proteomes" id="UP000297014">
    <property type="component" value="Unassembled WGS sequence"/>
</dbReference>
<organism evidence="6 7">
    <name type="scientific">Alkalihalobacillus alcalophilus ATCC 27647 = CGMCC 1.3604</name>
    <dbReference type="NCBI Taxonomy" id="1218173"/>
    <lineage>
        <taxon>Bacteria</taxon>
        <taxon>Bacillati</taxon>
        <taxon>Bacillota</taxon>
        <taxon>Bacilli</taxon>
        <taxon>Bacillales</taxon>
        <taxon>Bacillaceae</taxon>
        <taxon>Alkalihalobacillus</taxon>
    </lineage>
</organism>
<dbReference type="GO" id="GO:0009083">
    <property type="term" value="P:branched-chain amino acid catabolic process"/>
    <property type="evidence" value="ECO:0007669"/>
    <property type="project" value="TreeGrafter"/>
</dbReference>
<evidence type="ECO:0000313" key="7">
    <source>
        <dbReference type="Proteomes" id="UP000297014"/>
    </source>
</evidence>
<evidence type="ECO:0000256" key="1">
    <source>
        <dbReference type="ARBA" id="ARBA00001964"/>
    </source>
</evidence>
<dbReference type="RefSeq" id="WP_004428322.1">
    <property type="nucleotide sequence ID" value="NZ_ALPT02000002.1"/>
</dbReference>
<dbReference type="GO" id="GO:0003863">
    <property type="term" value="F:branched-chain 2-oxo acid dehydrogenase activity"/>
    <property type="evidence" value="ECO:0007669"/>
    <property type="project" value="UniProtKB-EC"/>
</dbReference>
<comment type="caution">
    <text evidence="6">The sequence shown here is derived from an EMBL/GenBank/DDBJ whole genome shotgun (WGS) entry which is preliminary data.</text>
</comment>